<name>A0A142C657_SPIBA</name>
<comment type="similarity">
    <text evidence="1">Belongs to the annexin family.</text>
</comment>
<organism evidence="4">
    <name type="scientific">Spironucleus barkhanus</name>
    <dbReference type="NCBI Taxonomy" id="103874"/>
    <lineage>
        <taxon>Eukaryota</taxon>
        <taxon>Metamonada</taxon>
        <taxon>Diplomonadida</taxon>
        <taxon>Hexamitidae</taxon>
        <taxon>Hexamitinae</taxon>
        <taxon>Spironucleus</taxon>
    </lineage>
</organism>
<dbReference type="InterPro" id="IPR001464">
    <property type="entry name" value="Annexin"/>
</dbReference>
<dbReference type="GO" id="GO:0005886">
    <property type="term" value="C:plasma membrane"/>
    <property type="evidence" value="ECO:0007669"/>
    <property type="project" value="TreeGrafter"/>
</dbReference>
<dbReference type="InterPro" id="IPR018502">
    <property type="entry name" value="Annexin_repeat"/>
</dbReference>
<dbReference type="SMART" id="SM00335">
    <property type="entry name" value="ANX"/>
    <property type="match status" value="3"/>
</dbReference>
<dbReference type="InterPro" id="IPR037104">
    <property type="entry name" value="Annexin_sf"/>
</dbReference>
<reference evidence="4" key="1">
    <citation type="submission" date="2015-12" db="EMBL/GenBank/DDBJ databases">
        <title>Comparative cell biology and evolution of annexins in diplomonads.</title>
        <authorList>
            <person name="Einarsson E."/>
            <person name="Astvaldsson A."/>
            <person name="Hultenby K."/>
            <person name="Andersson J.O."/>
            <person name="Svard S.G."/>
            <person name="Jerlstrom-Hultqvist J."/>
        </authorList>
    </citation>
    <scope>NUCLEOTIDE SEQUENCE</scope>
</reference>
<evidence type="ECO:0000256" key="3">
    <source>
        <dbReference type="ARBA" id="ARBA00023216"/>
    </source>
</evidence>
<protein>
    <submittedName>
        <fullName evidence="4">Annexin 5</fullName>
    </submittedName>
</protein>
<dbReference type="GO" id="GO:0001786">
    <property type="term" value="F:phosphatidylserine binding"/>
    <property type="evidence" value="ECO:0007669"/>
    <property type="project" value="TreeGrafter"/>
</dbReference>
<dbReference type="GO" id="GO:0005544">
    <property type="term" value="F:calcium-dependent phospholipid binding"/>
    <property type="evidence" value="ECO:0007669"/>
    <property type="project" value="InterPro"/>
</dbReference>
<dbReference type="Gene3D" id="1.10.220.10">
    <property type="entry name" value="Annexin"/>
    <property type="match status" value="4"/>
</dbReference>
<dbReference type="SUPFAM" id="SSF47874">
    <property type="entry name" value="Annexin"/>
    <property type="match status" value="1"/>
</dbReference>
<dbReference type="PRINTS" id="PR00196">
    <property type="entry name" value="ANNEXIN"/>
</dbReference>
<dbReference type="EMBL" id="KU341427">
    <property type="protein sequence ID" value="AMP46308.1"/>
    <property type="molecule type" value="Genomic_DNA"/>
</dbReference>
<dbReference type="PANTHER" id="PTHR10502:SF102">
    <property type="entry name" value="ANNEXIN B11"/>
    <property type="match status" value="1"/>
</dbReference>
<dbReference type="Pfam" id="PF00191">
    <property type="entry name" value="Annexin"/>
    <property type="match status" value="3"/>
</dbReference>
<proteinExistence type="inferred from homology"/>
<dbReference type="GO" id="GO:0005737">
    <property type="term" value="C:cytoplasm"/>
    <property type="evidence" value="ECO:0007669"/>
    <property type="project" value="TreeGrafter"/>
</dbReference>
<keyword evidence="3" id="KW-0041">Annexin</keyword>
<dbReference type="AlphaFoldDB" id="A0A142C657"/>
<evidence type="ECO:0000313" key="4">
    <source>
        <dbReference type="EMBL" id="AMP46308.1"/>
    </source>
</evidence>
<sequence length="401" mass="44957">MNYIIFVIILIQIILRVYFYPQFIPCKMGAGAGTTTCKCETCGHKMKVPITFDIPNDKFSKAAERIYNACKGAGTNEGEIILVITSLKPEERVKVPAAFEKIYSKNMIDVLKKDLSGNFQDVVVELFSGARFTKWAEYIHKCIKGAGTDEKRLLPLVFLMSDEEQPKVAAEFQRLYKTDMVEMIEKDIGNGDWINLLRDGSNPRTTVLPMLKVLLMKSFEASKGAGTDEETFMIVLCKCNTKLYGDVCKAFATKYNKTIGTFIEKEMSGKNEHAFLLAHFALLDKKQAVAYQLSKAIKGAGTDDKNLVNLTTLFADTECRAGVLQQAYSQFGDITKDIKGDLTGNYEKIVLALGLVIPFSVYSNSLSLIKINFIDSIFPNSTKSPKYIFTLIYKYQSFILN</sequence>
<dbReference type="PROSITE" id="PS51897">
    <property type="entry name" value="ANNEXIN_2"/>
    <property type="match status" value="2"/>
</dbReference>
<dbReference type="GO" id="GO:0005509">
    <property type="term" value="F:calcium ion binding"/>
    <property type="evidence" value="ECO:0007669"/>
    <property type="project" value="InterPro"/>
</dbReference>
<accession>A0A142C657</accession>
<dbReference type="PANTHER" id="PTHR10502">
    <property type="entry name" value="ANNEXIN"/>
    <property type="match status" value="1"/>
</dbReference>
<keyword evidence="2" id="KW-0677">Repeat</keyword>
<evidence type="ECO:0000256" key="2">
    <source>
        <dbReference type="ARBA" id="ARBA00022737"/>
    </source>
</evidence>
<evidence type="ECO:0000256" key="1">
    <source>
        <dbReference type="ARBA" id="ARBA00007831"/>
    </source>
</evidence>